<dbReference type="PANTHER" id="PTHR41368">
    <property type="entry name" value="PROTEIN YGHO"/>
    <property type="match status" value="1"/>
</dbReference>
<name>A0A6J7DAN0_9ZZZZ</name>
<organism evidence="2">
    <name type="scientific">freshwater metagenome</name>
    <dbReference type="NCBI Taxonomy" id="449393"/>
    <lineage>
        <taxon>unclassified sequences</taxon>
        <taxon>metagenomes</taxon>
        <taxon>ecological metagenomes</taxon>
    </lineage>
</organism>
<proteinExistence type="predicted"/>
<dbReference type="GO" id="GO:0016747">
    <property type="term" value="F:acyltransferase activity, transferring groups other than amino-acyl groups"/>
    <property type="evidence" value="ECO:0007669"/>
    <property type="project" value="InterPro"/>
</dbReference>
<sequence length="370" mass="43120">MEFPYRLYRNEPMWVPPLRFERKQVLNRKKNPFFHHAEAEYFLARRNGKVVGRLSAHIDRNLNDFQDNRWGLFGFFECEDDQEAATALITAAADWLRERGRDRVVGPMSFTTNDECGILIDGFDLPPSILTDWTMPYYPGLLEGTGLKKVMDTYMWSLYVDDRDSVHPAIFQMADEVKTKFGIDVRPMNKRKLKDEIPKFIEVYNEAWARNWAFVPVEREEAVHYAKNLKPIMDKNWAYIAEKDGEVVGASLTLPDFNQVLAHLNGRLLPFGWLKALWYQRKIDRVRVFALGVRKEYQHAGVAAKMYALHYDAAERTPQSWGETGWILETNIPMNRAMEGMGGKIIRKYRMYEQLLEPDAQPQDPQPFGG</sequence>
<dbReference type="EMBL" id="CAFBLU010000006">
    <property type="protein sequence ID" value="CAB4867351.1"/>
    <property type="molecule type" value="Genomic_DNA"/>
</dbReference>
<dbReference type="SUPFAM" id="SSF55729">
    <property type="entry name" value="Acyl-CoA N-acyltransferases (Nat)"/>
    <property type="match status" value="1"/>
</dbReference>
<dbReference type="InterPro" id="IPR016181">
    <property type="entry name" value="Acyl_CoA_acyltransferase"/>
</dbReference>
<dbReference type="PANTHER" id="PTHR41368:SF1">
    <property type="entry name" value="PROTEIN YGHO"/>
    <property type="match status" value="1"/>
</dbReference>
<evidence type="ECO:0000259" key="1">
    <source>
        <dbReference type="PROSITE" id="PS51186"/>
    </source>
</evidence>
<protein>
    <submittedName>
        <fullName evidence="2">Unannotated protein</fullName>
    </submittedName>
</protein>
<dbReference type="PROSITE" id="PS51186">
    <property type="entry name" value="GNAT"/>
    <property type="match status" value="1"/>
</dbReference>
<evidence type="ECO:0000313" key="2">
    <source>
        <dbReference type="EMBL" id="CAB4867351.1"/>
    </source>
</evidence>
<feature type="domain" description="N-acetyltransferase" evidence="1">
    <location>
        <begin position="183"/>
        <end position="361"/>
    </location>
</feature>
<accession>A0A6J7DAN0</accession>
<dbReference type="Gene3D" id="3.40.630.30">
    <property type="match status" value="1"/>
</dbReference>
<dbReference type="InterPro" id="IPR039968">
    <property type="entry name" value="BcerS-like"/>
</dbReference>
<reference evidence="2" key="1">
    <citation type="submission" date="2020-05" db="EMBL/GenBank/DDBJ databases">
        <authorList>
            <person name="Chiriac C."/>
            <person name="Salcher M."/>
            <person name="Ghai R."/>
            <person name="Kavagutti S V."/>
        </authorList>
    </citation>
    <scope>NUCLEOTIDE SEQUENCE</scope>
</reference>
<dbReference type="InterPro" id="IPR000182">
    <property type="entry name" value="GNAT_dom"/>
</dbReference>
<dbReference type="AlphaFoldDB" id="A0A6J7DAN0"/>
<gene>
    <name evidence="2" type="ORF">UFOPK3444_00528</name>
</gene>